<dbReference type="GO" id="GO:0005737">
    <property type="term" value="C:cytoplasm"/>
    <property type="evidence" value="ECO:0007669"/>
    <property type="project" value="TreeGrafter"/>
</dbReference>
<dbReference type="GO" id="GO:0046856">
    <property type="term" value="P:phosphatidylinositol dephosphorylation"/>
    <property type="evidence" value="ECO:0007669"/>
    <property type="project" value="TreeGrafter"/>
</dbReference>
<evidence type="ECO:0000256" key="2">
    <source>
        <dbReference type="SAM" id="MobiDB-lite"/>
    </source>
</evidence>
<feature type="region of interest" description="Disordered" evidence="2">
    <location>
        <begin position="247"/>
        <end position="274"/>
    </location>
</feature>
<dbReference type="PROSITE" id="PS51339">
    <property type="entry name" value="PPASE_MYOTUBULARIN"/>
    <property type="match status" value="1"/>
</dbReference>
<dbReference type="GO" id="GO:0004438">
    <property type="term" value="F:phosphatidylinositol-3-phosphate phosphatase activity"/>
    <property type="evidence" value="ECO:0007669"/>
    <property type="project" value="TreeGrafter"/>
</dbReference>
<name>A0A1D1Y2Z2_9ARAE</name>
<protein>
    <submittedName>
        <fullName evidence="4">Centrosomal protein</fullName>
    </submittedName>
</protein>
<dbReference type="InterPro" id="IPR030564">
    <property type="entry name" value="Myotubularin"/>
</dbReference>
<dbReference type="EMBL" id="GDJX01018932">
    <property type="protein sequence ID" value="JAT49004.1"/>
    <property type="molecule type" value="Transcribed_RNA"/>
</dbReference>
<feature type="domain" description="Myotubularin phosphatase" evidence="3">
    <location>
        <begin position="81"/>
        <end position="148"/>
    </location>
</feature>
<feature type="coiled-coil region" evidence="1">
    <location>
        <begin position="180"/>
        <end position="207"/>
    </location>
</feature>
<dbReference type="InterPro" id="IPR010569">
    <property type="entry name" value="Myotubularin-like_Pase_dom"/>
</dbReference>
<evidence type="ECO:0000256" key="1">
    <source>
        <dbReference type="SAM" id="Coils"/>
    </source>
</evidence>
<gene>
    <name evidence="4" type="primary">CEP290</name>
    <name evidence="4" type="ORF">g.122558</name>
</gene>
<dbReference type="PANTHER" id="PTHR10807:SF8">
    <property type="entry name" value="PHOSPHATIDYLINOSITOL-3-PHOSPHATE PHOSPHATASE"/>
    <property type="match status" value="1"/>
</dbReference>
<keyword evidence="1" id="KW-0175">Coiled coil</keyword>
<dbReference type="AlphaFoldDB" id="A0A1D1Y2Z2"/>
<evidence type="ECO:0000259" key="3">
    <source>
        <dbReference type="PROSITE" id="PS51339"/>
    </source>
</evidence>
<dbReference type="GO" id="GO:0106018">
    <property type="term" value="F:phosphatidylinositol-3,5-bisphosphate phosphatase activity"/>
    <property type="evidence" value="ECO:0007669"/>
    <property type="project" value="TreeGrafter"/>
</dbReference>
<sequence length="347" mass="39420">MSRFMRRTRRRTLHEVAHHLTCLIRPSPSLHIMPRETCRLYRHLVFHADFSRGQLRRLGMCANNIMISITVPGYSRPRFAFLVPREKERQQSGVSDTCGCMWMYLANLRAAEDDLHEHCNPFYDPDKHGRSLLPPAAALAPTLWPQFHLRWSCPSEAHAGELEAQVRILNKRRADIIKARNIAETKVNDLRSSMESLTAELQKERHRSNSAMIMARRACRESLAMKRAVQSLGCRVQFSSTGNTVDTEKLTETRQRSGKSYIGDSDGEGQQSEREDFAVSISAIEDGFVADSPPSEVCEALCPFRTRDGCKWPDASCAQLGSQFIGLKANFDAFDRLTIYDCYFGSE</sequence>
<proteinExistence type="predicted"/>
<evidence type="ECO:0000313" key="4">
    <source>
        <dbReference type="EMBL" id="JAT49004.1"/>
    </source>
</evidence>
<dbReference type="PANTHER" id="PTHR10807">
    <property type="entry name" value="MYOTUBULARIN-RELATED"/>
    <property type="match status" value="1"/>
</dbReference>
<accession>A0A1D1Y2Z2</accession>
<organism evidence="4">
    <name type="scientific">Anthurium amnicola</name>
    <dbReference type="NCBI Taxonomy" id="1678845"/>
    <lineage>
        <taxon>Eukaryota</taxon>
        <taxon>Viridiplantae</taxon>
        <taxon>Streptophyta</taxon>
        <taxon>Embryophyta</taxon>
        <taxon>Tracheophyta</taxon>
        <taxon>Spermatophyta</taxon>
        <taxon>Magnoliopsida</taxon>
        <taxon>Liliopsida</taxon>
        <taxon>Araceae</taxon>
        <taxon>Pothoideae</taxon>
        <taxon>Potheae</taxon>
        <taxon>Anthurium</taxon>
    </lineage>
</organism>
<reference evidence="4" key="1">
    <citation type="submission" date="2015-07" db="EMBL/GenBank/DDBJ databases">
        <title>Transcriptome Assembly of Anthurium amnicola.</title>
        <authorList>
            <person name="Suzuki J."/>
        </authorList>
    </citation>
    <scope>NUCLEOTIDE SEQUENCE</scope>
</reference>